<accession>A0AAN7T834</accession>
<feature type="compositionally biased region" description="Basic and acidic residues" evidence="12">
    <location>
        <begin position="8"/>
        <end position="20"/>
    </location>
</feature>
<feature type="binding site" evidence="9">
    <location>
        <position position="108"/>
    </location>
    <ligand>
        <name>Zn(2+)</name>
        <dbReference type="ChEBI" id="CHEBI:29105"/>
        <label>2</label>
    </ligand>
</feature>
<comment type="similarity">
    <text evidence="1 10">Belongs to the alkaline phosphatase family.</text>
</comment>
<dbReference type="GeneID" id="90026237"/>
<feature type="binding site" evidence="9">
    <location>
        <position position="512"/>
    </location>
    <ligand>
        <name>Zn(2+)</name>
        <dbReference type="ChEBI" id="CHEBI:29105"/>
        <label>2</label>
    </ligand>
</feature>
<feature type="transmembrane region" description="Helical" evidence="13">
    <location>
        <begin position="51"/>
        <end position="69"/>
    </location>
</feature>
<keyword evidence="5 11" id="KW-0378">Hydrolase</keyword>
<keyword evidence="13" id="KW-1133">Transmembrane helix</keyword>
<dbReference type="CDD" id="cd16012">
    <property type="entry name" value="ALP"/>
    <property type="match status" value="1"/>
</dbReference>
<dbReference type="SMART" id="SM00098">
    <property type="entry name" value="alkPPc"/>
    <property type="match status" value="1"/>
</dbReference>
<keyword evidence="13" id="KW-0472">Membrane</keyword>
<evidence type="ECO:0000313" key="14">
    <source>
        <dbReference type="EMBL" id="KAK5091480.1"/>
    </source>
</evidence>
<dbReference type="RefSeq" id="XP_064751975.1">
    <property type="nucleotide sequence ID" value="XM_064900899.1"/>
</dbReference>
<comment type="catalytic activity">
    <reaction evidence="11">
        <text>a phosphate monoester + H2O = an alcohol + phosphate</text>
        <dbReference type="Rhea" id="RHEA:15017"/>
        <dbReference type="ChEBI" id="CHEBI:15377"/>
        <dbReference type="ChEBI" id="CHEBI:30879"/>
        <dbReference type="ChEBI" id="CHEBI:43474"/>
        <dbReference type="ChEBI" id="CHEBI:67140"/>
        <dbReference type="EC" id="3.1.3.1"/>
    </reaction>
</comment>
<dbReference type="Gene3D" id="3.40.720.10">
    <property type="entry name" value="Alkaline Phosphatase, subunit A"/>
    <property type="match status" value="1"/>
</dbReference>
<keyword evidence="15" id="KW-1185">Reference proteome</keyword>
<organism evidence="14 15">
    <name type="scientific">Lithohypha guttulata</name>
    <dbReference type="NCBI Taxonomy" id="1690604"/>
    <lineage>
        <taxon>Eukaryota</taxon>
        <taxon>Fungi</taxon>
        <taxon>Dikarya</taxon>
        <taxon>Ascomycota</taxon>
        <taxon>Pezizomycotina</taxon>
        <taxon>Eurotiomycetes</taxon>
        <taxon>Chaetothyriomycetidae</taxon>
        <taxon>Chaetothyriales</taxon>
        <taxon>Trichomeriaceae</taxon>
        <taxon>Lithohypha</taxon>
    </lineage>
</organism>
<dbReference type="EC" id="3.1.3.1" evidence="2 11"/>
<feature type="region of interest" description="Disordered" evidence="12">
    <location>
        <begin position="73"/>
        <end position="97"/>
    </location>
</feature>
<dbReference type="GO" id="GO:0004035">
    <property type="term" value="F:alkaline phosphatase activity"/>
    <property type="evidence" value="ECO:0007669"/>
    <property type="project" value="UniProtKB-EC"/>
</dbReference>
<evidence type="ECO:0000256" key="8">
    <source>
        <dbReference type="PIRSR" id="PIRSR601952-1"/>
    </source>
</evidence>
<feature type="binding site" evidence="9">
    <location>
        <position position="207"/>
    </location>
    <ligand>
        <name>Mg(2+)</name>
        <dbReference type="ChEBI" id="CHEBI:18420"/>
    </ligand>
</feature>
<name>A0AAN7T834_9EURO</name>
<evidence type="ECO:0000256" key="2">
    <source>
        <dbReference type="ARBA" id="ARBA00012647"/>
    </source>
</evidence>
<feature type="binding site" evidence="9">
    <location>
        <position position="209"/>
    </location>
    <ligand>
        <name>Mg(2+)</name>
        <dbReference type="ChEBI" id="CHEBI:18420"/>
    </ligand>
</feature>
<comment type="caution">
    <text evidence="14">The sequence shown here is derived from an EMBL/GenBank/DDBJ whole genome shotgun (WGS) entry which is preliminary data.</text>
</comment>
<dbReference type="InterPro" id="IPR018299">
    <property type="entry name" value="Alkaline_phosphatase_AS"/>
</dbReference>
<dbReference type="FunFam" id="3.40.720.10:FF:000063">
    <property type="entry name" value="Alkaline phosphatase"/>
    <property type="match status" value="1"/>
</dbReference>
<protein>
    <recommendedName>
        <fullName evidence="2 11">Alkaline phosphatase</fullName>
        <ecNumber evidence="2 11">3.1.3.1</ecNumber>
    </recommendedName>
</protein>
<dbReference type="SUPFAM" id="SSF53649">
    <property type="entry name" value="Alkaline phosphatase-like"/>
    <property type="match status" value="1"/>
</dbReference>
<comment type="cofactor">
    <cofactor evidence="9">
        <name>Zn(2+)</name>
        <dbReference type="ChEBI" id="CHEBI:29105"/>
    </cofactor>
    <text evidence="9">Binds 2 Zn(2+) ions.</text>
</comment>
<feature type="binding site" evidence="9">
    <location>
        <position position="356"/>
    </location>
    <ligand>
        <name>Zn(2+)</name>
        <dbReference type="ChEBI" id="CHEBI:29105"/>
        <label>2</label>
    </ligand>
</feature>
<dbReference type="Pfam" id="PF00245">
    <property type="entry name" value="Alk_phosphatase"/>
    <property type="match status" value="1"/>
</dbReference>
<evidence type="ECO:0000256" key="6">
    <source>
        <dbReference type="ARBA" id="ARBA00022833"/>
    </source>
</evidence>
<evidence type="ECO:0000313" key="15">
    <source>
        <dbReference type="Proteomes" id="UP001309876"/>
    </source>
</evidence>
<comment type="cofactor">
    <cofactor evidence="9">
        <name>Mg(2+)</name>
        <dbReference type="ChEBI" id="CHEBI:18420"/>
    </cofactor>
    <text evidence="9">Binds 1 Mg(2+) ion.</text>
</comment>
<feature type="binding site" evidence="9">
    <location>
        <position position="351"/>
    </location>
    <ligand>
        <name>Mg(2+)</name>
        <dbReference type="ChEBI" id="CHEBI:18420"/>
    </ligand>
</feature>
<feature type="binding site" evidence="9">
    <location>
        <position position="400"/>
    </location>
    <ligand>
        <name>Zn(2+)</name>
        <dbReference type="ChEBI" id="CHEBI:29105"/>
        <label>2</label>
    </ligand>
</feature>
<gene>
    <name evidence="14" type="primary">PHO8</name>
    <name evidence="14" type="ORF">LTR05_001664</name>
</gene>
<feature type="binding site" evidence="9">
    <location>
        <position position="399"/>
    </location>
    <ligand>
        <name>Zn(2+)</name>
        <dbReference type="ChEBI" id="CHEBI:29105"/>
        <label>2</label>
    </ligand>
</feature>
<feature type="binding site" evidence="9">
    <location>
        <position position="360"/>
    </location>
    <ligand>
        <name>Zn(2+)</name>
        <dbReference type="ChEBI" id="CHEBI:29105"/>
        <label>2</label>
    </ligand>
</feature>
<evidence type="ECO:0000256" key="7">
    <source>
        <dbReference type="ARBA" id="ARBA00022842"/>
    </source>
</evidence>
<dbReference type="PROSITE" id="PS00123">
    <property type="entry name" value="ALKALINE_PHOSPHATASE"/>
    <property type="match status" value="1"/>
</dbReference>
<sequence length="617" mass="67808">MAPSDRPLLAREDSRDSEREATEEDALLTGQAAPSSRKQQSKWQKYREAGLSVYAVLATITIISLAIVVNREARRADSRPSNPSQPDDGWDRDGKPTGKRNLIFMVSDGMGPTSLSMTRSFRQYIDVLPQDDILVLDEHLVGSSRTLSSNSLITDSAAGATAFSCGKKSYNGAISVLPDGSPCGTVLEAAKKAGYMTGLVVTTRITDATPACFAAHVDNRGYEDIIAEQLVGNYPLGQVVDVIIGGGRCHFLPNTTEGSCRADDKDIVKMASKDYGYNYIDNRRDFDSLRSEGGVQLPLLALLADFDIPYEIDRAHVNDIYPSESEMAKVALDALSVATQDSDKGFFLMIEGSRIDHAGHGNDPAAQVHEVLAHDKTFATVLEFLDNSDVPGVVVGTSDHETGGLAAGRQIGQAYPEYKWYPAILANATHSASYLSHKWVAYLLSTEGEKASRKQKAKFIRHEMFEKDFGLYDVTDEETDSIIDATIFWPPVWIIADIISQRAQIGWSTHGHTAVDVNIYASDPRHVKPLIGNHENTEIGRFLAEFLEVDVEAVTKELVKKGVRTHGVEGGSDYVLQRPQFLDDNVSKSKLWIDALRGHHDPYSSDLHSGAYLWRNE</sequence>
<feature type="region of interest" description="Disordered" evidence="12">
    <location>
        <begin position="1"/>
        <end position="41"/>
    </location>
</feature>
<reference evidence="14 15" key="1">
    <citation type="submission" date="2023-08" db="EMBL/GenBank/DDBJ databases">
        <title>Black Yeasts Isolated from many extreme environments.</title>
        <authorList>
            <person name="Coleine C."/>
            <person name="Stajich J.E."/>
            <person name="Selbmann L."/>
        </authorList>
    </citation>
    <scope>NUCLEOTIDE SEQUENCE [LARGE SCALE GENOMIC DNA]</scope>
    <source>
        <strain evidence="14 15">CCFEE 5910</strain>
    </source>
</reference>
<dbReference type="InterPro" id="IPR017850">
    <property type="entry name" value="Alkaline_phosphatase_core_sf"/>
</dbReference>
<proteinExistence type="inferred from homology"/>
<dbReference type="PANTHER" id="PTHR11596">
    <property type="entry name" value="ALKALINE PHOSPHATASE"/>
    <property type="match status" value="1"/>
</dbReference>
<dbReference type="GO" id="GO:0046872">
    <property type="term" value="F:metal ion binding"/>
    <property type="evidence" value="ECO:0007669"/>
    <property type="project" value="UniProtKB-KW"/>
</dbReference>
<feature type="active site" description="Phosphoserine intermediate" evidence="8">
    <location>
        <position position="156"/>
    </location>
</feature>
<evidence type="ECO:0000256" key="5">
    <source>
        <dbReference type="ARBA" id="ARBA00022801"/>
    </source>
</evidence>
<dbReference type="GO" id="GO:0000329">
    <property type="term" value="C:fungal-type vacuole membrane"/>
    <property type="evidence" value="ECO:0007669"/>
    <property type="project" value="TreeGrafter"/>
</dbReference>
<keyword evidence="3" id="KW-0597">Phosphoprotein</keyword>
<evidence type="ECO:0000256" key="4">
    <source>
        <dbReference type="ARBA" id="ARBA00022723"/>
    </source>
</evidence>
<dbReference type="InterPro" id="IPR001952">
    <property type="entry name" value="Alkaline_phosphatase"/>
</dbReference>
<feature type="binding site" evidence="9">
    <location>
        <position position="108"/>
    </location>
    <ligand>
        <name>Mg(2+)</name>
        <dbReference type="ChEBI" id="CHEBI:18420"/>
    </ligand>
</feature>
<evidence type="ECO:0000256" key="12">
    <source>
        <dbReference type="SAM" id="MobiDB-lite"/>
    </source>
</evidence>
<dbReference type="Proteomes" id="UP001309876">
    <property type="component" value="Unassembled WGS sequence"/>
</dbReference>
<evidence type="ECO:0000256" key="1">
    <source>
        <dbReference type="ARBA" id="ARBA00005984"/>
    </source>
</evidence>
<dbReference type="AlphaFoldDB" id="A0AAN7T834"/>
<keyword evidence="4 9" id="KW-0479">Metal-binding</keyword>
<evidence type="ECO:0000256" key="13">
    <source>
        <dbReference type="SAM" id="Phobius"/>
    </source>
</evidence>
<keyword evidence="7 9" id="KW-0460">Magnesium</keyword>
<feature type="compositionally biased region" description="Polar residues" evidence="12">
    <location>
        <begin position="32"/>
        <end position="41"/>
    </location>
</feature>
<evidence type="ECO:0000256" key="9">
    <source>
        <dbReference type="PIRSR" id="PIRSR601952-2"/>
    </source>
</evidence>
<dbReference type="Gene3D" id="1.10.60.40">
    <property type="match status" value="1"/>
</dbReference>
<dbReference type="EMBL" id="JAVRRJ010000001">
    <property type="protein sequence ID" value="KAK5091480.1"/>
    <property type="molecule type" value="Genomic_DNA"/>
</dbReference>
<evidence type="ECO:0000256" key="10">
    <source>
        <dbReference type="RuleBase" id="RU003946"/>
    </source>
</evidence>
<dbReference type="PANTHER" id="PTHR11596:SF5">
    <property type="entry name" value="ALKALINE PHOSPHATASE"/>
    <property type="match status" value="1"/>
</dbReference>
<keyword evidence="6 9" id="KW-0862">Zinc</keyword>
<evidence type="ECO:0000256" key="11">
    <source>
        <dbReference type="RuleBase" id="RU003947"/>
    </source>
</evidence>
<dbReference type="PRINTS" id="PR00113">
    <property type="entry name" value="ALKPHPHTASE"/>
</dbReference>
<keyword evidence="13" id="KW-0812">Transmembrane</keyword>
<evidence type="ECO:0000256" key="3">
    <source>
        <dbReference type="ARBA" id="ARBA00022553"/>
    </source>
</evidence>